<dbReference type="Pfam" id="PF01345">
    <property type="entry name" value="DUF11"/>
    <property type="match status" value="1"/>
</dbReference>
<reference evidence="4" key="1">
    <citation type="submission" date="2023-08" db="EMBL/GenBank/DDBJ databases">
        <authorList>
            <person name="Messyasz A."/>
            <person name="Mannisto M.K."/>
            <person name="Kerkhof L.J."/>
            <person name="Haggblom M."/>
        </authorList>
    </citation>
    <scope>NUCLEOTIDE SEQUENCE</scope>
    <source>
        <strain evidence="4">M8UP23</strain>
    </source>
</reference>
<dbReference type="PROSITE" id="PS51257">
    <property type="entry name" value="PROKAR_LIPOPROTEIN"/>
    <property type="match status" value="1"/>
</dbReference>
<dbReference type="EMBL" id="CP132932">
    <property type="protein sequence ID" value="XCB27999.1"/>
    <property type="molecule type" value="Genomic_DNA"/>
</dbReference>
<dbReference type="InterPro" id="IPR001434">
    <property type="entry name" value="OmcB-like_DUF11"/>
</dbReference>
<evidence type="ECO:0000259" key="2">
    <source>
        <dbReference type="Pfam" id="PF01345"/>
    </source>
</evidence>
<feature type="chain" id="PRO_5043336107" evidence="1">
    <location>
        <begin position="32"/>
        <end position="1472"/>
    </location>
</feature>
<accession>A0AAU7ZGY4</accession>
<organism evidence="4">
    <name type="scientific">Tunturiibacter empetritectus</name>
    <dbReference type="NCBI Taxonomy" id="3069691"/>
    <lineage>
        <taxon>Bacteria</taxon>
        <taxon>Pseudomonadati</taxon>
        <taxon>Acidobacteriota</taxon>
        <taxon>Terriglobia</taxon>
        <taxon>Terriglobales</taxon>
        <taxon>Acidobacteriaceae</taxon>
        <taxon>Tunturiibacter</taxon>
    </lineage>
</organism>
<feature type="domain" description="IPT/TIG" evidence="3">
    <location>
        <begin position="413"/>
        <end position="492"/>
    </location>
</feature>
<evidence type="ECO:0000313" key="4">
    <source>
        <dbReference type="EMBL" id="XCB27999.1"/>
    </source>
</evidence>
<dbReference type="InterPro" id="IPR014756">
    <property type="entry name" value="Ig_E-set"/>
</dbReference>
<dbReference type="InterPro" id="IPR013783">
    <property type="entry name" value="Ig-like_fold"/>
</dbReference>
<evidence type="ECO:0000256" key="1">
    <source>
        <dbReference type="SAM" id="SignalP"/>
    </source>
</evidence>
<dbReference type="CDD" id="cd00102">
    <property type="entry name" value="IPT"/>
    <property type="match status" value="1"/>
</dbReference>
<dbReference type="RefSeq" id="WP_353069964.1">
    <property type="nucleotide sequence ID" value="NZ_CP132932.1"/>
</dbReference>
<keyword evidence="1" id="KW-0732">Signal</keyword>
<sequence>MKPCLSFAFVSAIVCLSVALFVSGCGSSSPAASGGGTTQTPPPAALVITSIRPTSVPAGSTAVTVTVAGSGFLSTSVVHVNGTSSPTTYVSPTELATTVPAAYLATGAMLQITVSNGSTSTGSDTSAIALEVDNPAPIITGYSPSGFLSGAMPVTVAVTGSDFVPATVIQVNGTARETTYIDATHVSVLLTANDLANPGNIVLVAINPAPGGGTSAGASLPVTNPVPGVISVAPSTVAVGSATATTISVTGTSFIPGSVVHVNGSSRPTTVGSPTQLSFQLTVADQAAAGSLQVNVVNPSPGGGASSGISLLVSNPTPSVVSLTPNTVAAGAATPTPVTVVGSSFIPGSAVQVNGSSRATTIVSATQLSFQLTVADQAAAGSLQVDVVNPAPGGGASASVPFVITSPSGTPPPVLASISPPVVPINQDATVLINGDNFTSTSTVVVNGVTVPFTCACPQQLSLSIPASALSVPGISTITVTNDSGTSSPIDLTTYVPIINNSMIYNPANGLFYLSVPSYAPAPYSNSIVSVDPVTGALGTPIPVGSEPNRLAISSDGQNLWVALDGASAVRQVNLATGTAGLQFPIPADTLFEGPGLVASMAAIPGQPNSVAVMSYFPSDGPNGILLAIYDSGVPRPTTVSYVAYDPFPWAMVVNAATNEIYGPGDPLGIGGYSTYTYNSSGITREFSTSSGENTAESNVDDVQLANGVLYTSYGQAINPANADVLGTFYPSGTTAAMGSIAVDTTLGKAFFLENITTNFFIGTGFSAYQIGAFNLSNYTATSDTPIQIAAPESRVNYQYEGPTGPRLTRWGSNGLAFHGTGGFISFRSNLVQNLSTTNADLAVALTPSGATATGNTTTYTAIVTNNGPSSASNVDLTAFLPSTGILVSSTSSSGTCAGPGPISCDLGGLSSNGTAIVTIVVQQLSSGSATMTVQVSASENDPAPANNQASSTQTITGGDFSALPTLTSISPQVIASGSTATNLTVTGTGFNSSSTVLLNGSSLSTTFNNSTTLTAVVLPADVASLGWASISVATPAPGGGTSAVLPLTVFSVLKLGANHILYDPYSRNLMASIGAGTASVAANSILAITPDTASIGIPVPIGGVPTDLALTYDGQILYTLLPATANGSIARFNMLTQQPDFTVSGFQSASYDTPISYVSTMPGTEDTVAIYIGEYTGAAVIDFNTAQHTAAERGSPTGIYSGMCPVFLSSTVLVAPVSPDAGEGATSFPVTASGISRGTNIPVSTACFKLIAGIAYGETGAVVNFNSATPIYNGIFHGAIPLVVGTSGFGMEADPSLNVAFYPTLASSNGALGAFDSISTFNTTTFATTSVLSLPFASIEGSTTSFSPVDTFRWGQDGLAILTSTGNVYLLRGPAIVPQLLDTNTPVTLSSSSLTSVTHGTGNTVLTLTGTNFVPGVAVLWNGSYRTTTIVDPAHVSVAIPASDLASAGTATITAANPGAAVSAPLYFNIN</sequence>
<dbReference type="Pfam" id="PF01833">
    <property type="entry name" value="TIG"/>
    <property type="match status" value="4"/>
</dbReference>
<feature type="domain" description="DUF11" evidence="2">
    <location>
        <begin position="841"/>
        <end position="953"/>
    </location>
</feature>
<dbReference type="SUPFAM" id="SSF63829">
    <property type="entry name" value="Calcium-dependent phosphotriesterase"/>
    <property type="match status" value="1"/>
</dbReference>
<gene>
    <name evidence="4" type="ORF">RBB75_06660</name>
</gene>
<dbReference type="KEGG" id="temp:RBB75_06660"/>
<feature type="signal peptide" evidence="1">
    <location>
        <begin position="1"/>
        <end position="31"/>
    </location>
</feature>
<protein>
    <submittedName>
        <fullName evidence="4">IPT/TIG domain-containing protein</fullName>
    </submittedName>
</protein>
<evidence type="ECO:0000259" key="3">
    <source>
        <dbReference type="Pfam" id="PF01833"/>
    </source>
</evidence>
<dbReference type="Gene3D" id="2.60.40.10">
    <property type="entry name" value="Immunoglobulins"/>
    <property type="match status" value="7"/>
</dbReference>
<reference evidence="4" key="2">
    <citation type="journal article" date="2024" name="Environ. Microbiol.">
        <title>Genome analysis and description of Tunturibacter gen. nov. expands the diversity of Terriglobia in tundra soils.</title>
        <authorList>
            <person name="Messyasz A."/>
            <person name="Mannisto M.K."/>
            <person name="Kerkhof L.J."/>
            <person name="Haggblom M.M."/>
        </authorList>
    </citation>
    <scope>NUCLEOTIDE SEQUENCE</scope>
    <source>
        <strain evidence="4">M8UP23</strain>
    </source>
</reference>
<proteinExistence type="predicted"/>
<dbReference type="SUPFAM" id="SSF81296">
    <property type="entry name" value="E set domains"/>
    <property type="match status" value="7"/>
</dbReference>
<dbReference type="InterPro" id="IPR002909">
    <property type="entry name" value="IPT_dom"/>
</dbReference>
<feature type="domain" description="IPT/TIG" evidence="3">
    <location>
        <begin position="47"/>
        <end position="124"/>
    </location>
</feature>
<feature type="domain" description="IPT/TIG" evidence="3">
    <location>
        <begin position="965"/>
        <end position="1039"/>
    </location>
</feature>
<feature type="domain" description="IPT/TIG" evidence="3">
    <location>
        <begin position="1395"/>
        <end position="1469"/>
    </location>
</feature>
<name>A0AAU7ZGY4_9BACT</name>